<dbReference type="InterPro" id="IPR003699">
    <property type="entry name" value="QueA"/>
</dbReference>
<evidence type="ECO:0008006" key="7">
    <source>
        <dbReference type="Google" id="ProtNLM"/>
    </source>
</evidence>
<organism evidence="5 6">
    <name type="scientific">Midichloria mitochondrii (strain IricVA)</name>
    <dbReference type="NCBI Taxonomy" id="696127"/>
    <lineage>
        <taxon>Bacteria</taxon>
        <taxon>Pseudomonadati</taxon>
        <taxon>Pseudomonadota</taxon>
        <taxon>Alphaproteobacteria</taxon>
        <taxon>Rickettsiales</taxon>
        <taxon>Candidatus Midichloriaceae</taxon>
        <taxon>Candidatus Midichloria</taxon>
    </lineage>
</organism>
<evidence type="ECO:0000256" key="4">
    <source>
        <dbReference type="ARBA" id="ARBA00022785"/>
    </source>
</evidence>
<dbReference type="KEGG" id="mmn:midi_00533"/>
<gene>
    <name evidence="5" type="ordered locus">midi_00533</name>
</gene>
<dbReference type="GO" id="GO:0051075">
    <property type="term" value="F:S-adenosylmethionine:tRNA ribosyltransferase-isomerase activity"/>
    <property type="evidence" value="ECO:0007669"/>
    <property type="project" value="TreeGrafter"/>
</dbReference>
<protein>
    <recommendedName>
        <fullName evidence="7">S-adenosylmethionine:tRNA ribosyltransferase-isomerase</fullName>
    </recommendedName>
</protein>
<reference evidence="5 6" key="1">
    <citation type="journal article" date="2011" name="Mol. Biol. Evol.">
        <title>Phylogenomic evidence for the presence of a flagellum and cbb3 oxidase in the free-living mitochondrial ancestor.</title>
        <authorList>
            <person name="Sassera D."/>
            <person name="Lo N."/>
            <person name="Epis S."/>
            <person name="D'Auria G."/>
            <person name="Montagna M."/>
            <person name="Comandatore F."/>
            <person name="Horner D."/>
            <person name="Pereto J."/>
            <person name="Luciano A.M."/>
            <person name="Franciosi F."/>
            <person name="Ferri E."/>
            <person name="Crotti E."/>
            <person name="Bazzocchi C."/>
            <person name="Daffonchio D."/>
            <person name="Sacchi L."/>
            <person name="Moya A."/>
            <person name="Latorre A."/>
            <person name="Bandi C."/>
        </authorList>
    </citation>
    <scope>NUCLEOTIDE SEQUENCE [LARGE SCALE GENOMIC DNA]</scope>
    <source>
        <strain evidence="5 6">IricVA</strain>
    </source>
</reference>
<evidence type="ECO:0000256" key="2">
    <source>
        <dbReference type="ARBA" id="ARBA00022679"/>
    </source>
</evidence>
<dbReference type="AlphaFoldDB" id="F7XVY9"/>
<keyword evidence="2" id="KW-0808">Transferase</keyword>
<evidence type="ECO:0000313" key="6">
    <source>
        <dbReference type="Proteomes" id="UP000006639"/>
    </source>
</evidence>
<dbReference type="HOGENOM" id="CLU_2274148_0_0_5"/>
<dbReference type="PANTHER" id="PTHR30307:SF0">
    <property type="entry name" value="S-ADENOSYLMETHIONINE:TRNA RIBOSYLTRANSFERASE-ISOMERASE"/>
    <property type="match status" value="1"/>
</dbReference>
<dbReference type="GO" id="GO:0008616">
    <property type="term" value="P:tRNA queuosine(34) biosynthetic process"/>
    <property type="evidence" value="ECO:0007669"/>
    <property type="project" value="UniProtKB-KW"/>
</dbReference>
<dbReference type="InterPro" id="IPR042118">
    <property type="entry name" value="QueA_dom1"/>
</dbReference>
<dbReference type="Pfam" id="PF02547">
    <property type="entry name" value="Queuosine_synth"/>
    <property type="match status" value="1"/>
</dbReference>
<keyword evidence="4" id="KW-0671">Queuosine biosynthesis</keyword>
<name>F7XVY9_MIDMI</name>
<dbReference type="OrthoDB" id="9805933at2"/>
<dbReference type="InterPro" id="IPR036100">
    <property type="entry name" value="QueA_sf"/>
</dbReference>
<sequence>MNIDEFDFVLPKELIAQFPANPRGSSKLLYFDPHHKIHDQVFDYIVNILNPSDVLVFNDTKVIPSLLKIHSINAKKTNASLNIVHQINDSSWQVMAPSQQIN</sequence>
<keyword evidence="1" id="KW-0963">Cytoplasm</keyword>
<evidence type="ECO:0000313" key="5">
    <source>
        <dbReference type="EMBL" id="AEI88838.1"/>
    </source>
</evidence>
<evidence type="ECO:0000256" key="1">
    <source>
        <dbReference type="ARBA" id="ARBA00022490"/>
    </source>
</evidence>
<dbReference type="Proteomes" id="UP000006639">
    <property type="component" value="Chromosome"/>
</dbReference>
<evidence type="ECO:0000256" key="3">
    <source>
        <dbReference type="ARBA" id="ARBA00022691"/>
    </source>
</evidence>
<dbReference type="SUPFAM" id="SSF111337">
    <property type="entry name" value="QueA-like"/>
    <property type="match status" value="1"/>
</dbReference>
<proteinExistence type="predicted"/>
<keyword evidence="6" id="KW-1185">Reference proteome</keyword>
<dbReference type="STRING" id="696127.midi_00533"/>
<dbReference type="RefSeq" id="WP_013951050.1">
    <property type="nucleotide sequence ID" value="NC_015722.1"/>
</dbReference>
<dbReference type="PANTHER" id="PTHR30307">
    <property type="entry name" value="S-ADENOSYLMETHIONINE:TRNA RIBOSYLTRANSFERASE-ISOMERASE"/>
    <property type="match status" value="1"/>
</dbReference>
<dbReference type="EMBL" id="CP002130">
    <property type="protein sequence ID" value="AEI88838.1"/>
    <property type="molecule type" value="Genomic_DNA"/>
</dbReference>
<dbReference type="Gene3D" id="3.40.1780.10">
    <property type="entry name" value="QueA-like"/>
    <property type="match status" value="1"/>
</dbReference>
<accession>F7XVY9</accession>
<keyword evidence="3" id="KW-0949">S-adenosyl-L-methionine</keyword>